<reference evidence="10 11" key="1">
    <citation type="submission" date="2019-02" db="EMBL/GenBank/DDBJ databases">
        <title>Apibacter muscae sp. nov.: a novel member of the house fly microbiota.</title>
        <authorList>
            <person name="Park R."/>
        </authorList>
    </citation>
    <scope>NUCLEOTIDE SEQUENCE [LARGE SCALE GENOMIC DNA]</scope>
    <source>
        <strain evidence="10 11">AL1</strain>
    </source>
</reference>
<dbReference type="GO" id="GO:0004784">
    <property type="term" value="F:superoxide dismutase activity"/>
    <property type="evidence" value="ECO:0007669"/>
    <property type="project" value="UniProtKB-EC"/>
</dbReference>
<evidence type="ECO:0000256" key="1">
    <source>
        <dbReference type="ARBA" id="ARBA00008714"/>
    </source>
</evidence>
<comment type="catalytic activity">
    <reaction evidence="6">
        <text>2 superoxide + 2 H(+) = H2O2 + O2</text>
        <dbReference type="Rhea" id="RHEA:20696"/>
        <dbReference type="ChEBI" id="CHEBI:15378"/>
        <dbReference type="ChEBI" id="CHEBI:15379"/>
        <dbReference type="ChEBI" id="CHEBI:16240"/>
        <dbReference type="ChEBI" id="CHEBI:18421"/>
        <dbReference type="EC" id="1.15.1.1"/>
    </reaction>
</comment>
<sequence length="229" mass="26406">MKISNIFFISILLLSLQLSAQFSLPTLNYKYDELQPSIDSTTMRIHYSKHHAAYVKNLNDVLQKYPEYSGMTLEELIANINHLPQEIRMAVRNNGGGHYNHSLFWSVLTPQKKSKIGGPIVKEIKKQFGSVEAFKEEFNKAAASQFGSGWAWLLIDKDGNLKISSTANQDNPLMLGVVDVNGAPILGLDVWEHAYYLNYQNRRADYIKNYWYIINWDEVNKRYQEAIRK</sequence>
<dbReference type="GO" id="GO:0005737">
    <property type="term" value="C:cytoplasm"/>
    <property type="evidence" value="ECO:0007669"/>
    <property type="project" value="TreeGrafter"/>
</dbReference>
<dbReference type="PANTHER" id="PTHR43595">
    <property type="entry name" value="37S RIBOSOMAL PROTEIN S26, MITOCHONDRIAL"/>
    <property type="match status" value="1"/>
</dbReference>
<gene>
    <name evidence="10" type="ORF">ETU09_04520</name>
</gene>
<evidence type="ECO:0000256" key="5">
    <source>
        <dbReference type="PIRSR" id="PIRSR000349-1"/>
    </source>
</evidence>
<keyword evidence="11" id="KW-1185">Reference proteome</keyword>
<evidence type="ECO:0000256" key="7">
    <source>
        <dbReference type="SAM" id="SignalP"/>
    </source>
</evidence>
<feature type="binding site" evidence="5">
    <location>
        <position position="193"/>
    </location>
    <ligand>
        <name>Mn(2+)</name>
        <dbReference type="ChEBI" id="CHEBI:29035"/>
    </ligand>
</feature>
<comment type="similarity">
    <text evidence="1 6">Belongs to the iron/manganese superoxide dismutase family.</text>
</comment>
<evidence type="ECO:0000256" key="3">
    <source>
        <dbReference type="ARBA" id="ARBA00022723"/>
    </source>
</evidence>
<dbReference type="InterPro" id="IPR036324">
    <property type="entry name" value="Mn/Fe_SOD_N_sf"/>
</dbReference>
<feature type="chain" id="PRO_5021709473" description="Superoxide dismutase" evidence="7">
    <location>
        <begin position="21"/>
        <end position="229"/>
    </location>
</feature>
<feature type="domain" description="Manganese/iron superoxide dismutase N-terminal" evidence="8">
    <location>
        <begin position="21"/>
        <end position="108"/>
    </location>
</feature>
<dbReference type="Proteomes" id="UP000319499">
    <property type="component" value="Unassembled WGS sequence"/>
</dbReference>
<keyword evidence="3 5" id="KW-0479">Metal-binding</keyword>
<dbReference type="PRINTS" id="PR01703">
    <property type="entry name" value="MNSODISMTASE"/>
</dbReference>
<feature type="signal peptide" evidence="7">
    <location>
        <begin position="1"/>
        <end position="20"/>
    </location>
</feature>
<keyword evidence="4 6" id="KW-0560">Oxidoreductase</keyword>
<dbReference type="SUPFAM" id="SSF54719">
    <property type="entry name" value="Fe,Mn superoxide dismutase (SOD), C-terminal domain"/>
    <property type="match status" value="1"/>
</dbReference>
<dbReference type="SUPFAM" id="SSF46609">
    <property type="entry name" value="Fe,Mn superoxide dismutase (SOD), N-terminal domain"/>
    <property type="match status" value="1"/>
</dbReference>
<dbReference type="PANTHER" id="PTHR43595:SF2">
    <property type="entry name" value="SMALL RIBOSOMAL SUBUNIT PROTEIN MS42"/>
    <property type="match status" value="1"/>
</dbReference>
<evidence type="ECO:0000313" key="10">
    <source>
        <dbReference type="EMBL" id="TWP29111.1"/>
    </source>
</evidence>
<dbReference type="EC" id="1.15.1.1" evidence="2 6"/>
<dbReference type="InterPro" id="IPR019833">
    <property type="entry name" value="Mn/Fe_SOD_BS"/>
</dbReference>
<dbReference type="GO" id="GO:0030145">
    <property type="term" value="F:manganese ion binding"/>
    <property type="evidence" value="ECO:0007669"/>
    <property type="project" value="UniProtKB-ARBA"/>
</dbReference>
<dbReference type="FunFam" id="1.10.287.990:FF:000001">
    <property type="entry name" value="Superoxide dismutase"/>
    <property type="match status" value="1"/>
</dbReference>
<protein>
    <recommendedName>
        <fullName evidence="2 6">Superoxide dismutase</fullName>
        <ecNumber evidence="2 6">1.15.1.1</ecNumber>
    </recommendedName>
</protein>
<evidence type="ECO:0000256" key="2">
    <source>
        <dbReference type="ARBA" id="ARBA00012682"/>
    </source>
</evidence>
<evidence type="ECO:0000259" key="8">
    <source>
        <dbReference type="Pfam" id="PF00081"/>
    </source>
</evidence>
<evidence type="ECO:0000259" key="9">
    <source>
        <dbReference type="Pfam" id="PF02777"/>
    </source>
</evidence>
<organism evidence="10 11">
    <name type="scientific">Apibacter muscae</name>
    <dbReference type="NCBI Taxonomy" id="2509004"/>
    <lineage>
        <taxon>Bacteria</taxon>
        <taxon>Pseudomonadati</taxon>
        <taxon>Bacteroidota</taxon>
        <taxon>Flavobacteriia</taxon>
        <taxon>Flavobacteriales</taxon>
        <taxon>Weeksellaceae</taxon>
        <taxon>Apibacter</taxon>
    </lineage>
</organism>
<feature type="binding site" evidence="5">
    <location>
        <position position="101"/>
    </location>
    <ligand>
        <name>Mn(2+)</name>
        <dbReference type="ChEBI" id="CHEBI:29035"/>
    </ligand>
</feature>
<feature type="binding site" evidence="5">
    <location>
        <position position="46"/>
    </location>
    <ligand>
        <name>Mn(2+)</name>
        <dbReference type="ChEBI" id="CHEBI:29035"/>
    </ligand>
</feature>
<dbReference type="InterPro" id="IPR019832">
    <property type="entry name" value="Mn/Fe_SOD_C"/>
</dbReference>
<dbReference type="RefSeq" id="WP_146261774.1">
    <property type="nucleotide sequence ID" value="NZ_SELG01000031.1"/>
</dbReference>
<dbReference type="PIRSF" id="PIRSF000349">
    <property type="entry name" value="SODismutase"/>
    <property type="match status" value="1"/>
</dbReference>
<keyword evidence="7" id="KW-0732">Signal</keyword>
<dbReference type="EMBL" id="SELH01000016">
    <property type="protein sequence ID" value="TWP29111.1"/>
    <property type="molecule type" value="Genomic_DNA"/>
</dbReference>
<proteinExistence type="inferred from homology"/>
<dbReference type="Pfam" id="PF02777">
    <property type="entry name" value="Sod_Fe_C"/>
    <property type="match status" value="1"/>
</dbReference>
<feature type="domain" description="Manganese/iron superoxide dismutase C-terminal" evidence="9">
    <location>
        <begin position="119"/>
        <end position="222"/>
    </location>
</feature>
<dbReference type="InterPro" id="IPR019831">
    <property type="entry name" value="Mn/Fe_SOD_N"/>
</dbReference>
<dbReference type="PROSITE" id="PS00088">
    <property type="entry name" value="SOD_MN"/>
    <property type="match status" value="1"/>
</dbReference>
<dbReference type="AlphaFoldDB" id="A0A563DGF4"/>
<evidence type="ECO:0000313" key="11">
    <source>
        <dbReference type="Proteomes" id="UP000319499"/>
    </source>
</evidence>
<evidence type="ECO:0000256" key="6">
    <source>
        <dbReference type="RuleBase" id="RU000414"/>
    </source>
</evidence>
<dbReference type="Pfam" id="PF00081">
    <property type="entry name" value="Sod_Fe_N"/>
    <property type="match status" value="1"/>
</dbReference>
<comment type="caution">
    <text evidence="10">The sequence shown here is derived from an EMBL/GenBank/DDBJ whole genome shotgun (WGS) entry which is preliminary data.</text>
</comment>
<evidence type="ECO:0000256" key="4">
    <source>
        <dbReference type="ARBA" id="ARBA00023002"/>
    </source>
</evidence>
<feature type="binding site" evidence="5">
    <location>
        <position position="189"/>
    </location>
    <ligand>
        <name>Mn(2+)</name>
        <dbReference type="ChEBI" id="CHEBI:29035"/>
    </ligand>
</feature>
<accession>A0A563DGF4</accession>
<comment type="function">
    <text evidence="6">Destroys radicals which are normally produced within the cells and which are toxic to biological systems.</text>
</comment>
<dbReference type="InterPro" id="IPR001189">
    <property type="entry name" value="Mn/Fe_SOD"/>
</dbReference>
<dbReference type="InterPro" id="IPR036314">
    <property type="entry name" value="SOD_C_sf"/>
</dbReference>
<dbReference type="Gene3D" id="3.55.40.20">
    <property type="entry name" value="Iron/manganese superoxide dismutase, C-terminal domain"/>
    <property type="match status" value="1"/>
</dbReference>
<dbReference type="FunFam" id="3.55.40.20:FF:000001">
    <property type="entry name" value="Superoxide dismutase"/>
    <property type="match status" value="1"/>
</dbReference>
<name>A0A563DGF4_9FLAO</name>
<dbReference type="Gene3D" id="1.10.287.990">
    <property type="entry name" value="Fe,Mn superoxide dismutase (SOD) domain"/>
    <property type="match status" value="1"/>
</dbReference>
<dbReference type="OrthoDB" id="9803125at2"/>